<comment type="caution">
    <text evidence="2">The sequence shown here is derived from an EMBL/GenBank/DDBJ whole genome shotgun (WGS) entry which is preliminary data.</text>
</comment>
<sequence length="117" mass="13384">MNVMEGVNAQEENNNKLEVKVRAEDDLHDNEKGRPTAIEERIMNDGIGASLRFETADTNFKYGDLDELHLHIDFEGDGKKIRFLEFNMDKAINDSIFKVGMVLQIGMNLKMHTRLMG</sequence>
<accession>A0A6A6MCZ8</accession>
<dbReference type="EMBL" id="JAAGAX010000006">
    <property type="protein sequence ID" value="KAF2310378.1"/>
    <property type="molecule type" value="Genomic_DNA"/>
</dbReference>
<evidence type="ECO:0000313" key="3">
    <source>
        <dbReference type="Proteomes" id="UP000467840"/>
    </source>
</evidence>
<feature type="region of interest" description="Disordered" evidence="1">
    <location>
        <begin position="1"/>
        <end position="34"/>
    </location>
</feature>
<keyword evidence="3" id="KW-1185">Reference proteome</keyword>
<feature type="compositionally biased region" description="Basic and acidic residues" evidence="1">
    <location>
        <begin position="13"/>
        <end position="34"/>
    </location>
</feature>
<evidence type="ECO:0000256" key="1">
    <source>
        <dbReference type="SAM" id="MobiDB-lite"/>
    </source>
</evidence>
<protein>
    <submittedName>
        <fullName evidence="2">Uncharacterized protein</fullName>
    </submittedName>
</protein>
<dbReference type="AlphaFoldDB" id="A0A6A6MCZ8"/>
<name>A0A6A6MCZ8_HEVBR</name>
<gene>
    <name evidence="2" type="ORF">GH714_008492</name>
</gene>
<evidence type="ECO:0000313" key="2">
    <source>
        <dbReference type="EMBL" id="KAF2310378.1"/>
    </source>
</evidence>
<proteinExistence type="predicted"/>
<reference evidence="2 3" key="1">
    <citation type="journal article" date="2020" name="Mol. Plant">
        <title>The Chromosome-Based Rubber Tree Genome Provides New Insights into Spurge Genome Evolution and Rubber Biosynthesis.</title>
        <authorList>
            <person name="Liu J."/>
            <person name="Shi C."/>
            <person name="Shi C.C."/>
            <person name="Li W."/>
            <person name="Zhang Q.J."/>
            <person name="Zhang Y."/>
            <person name="Li K."/>
            <person name="Lu H.F."/>
            <person name="Shi C."/>
            <person name="Zhu S.T."/>
            <person name="Xiao Z.Y."/>
            <person name="Nan H."/>
            <person name="Yue Y."/>
            <person name="Zhu X.G."/>
            <person name="Wu Y."/>
            <person name="Hong X.N."/>
            <person name="Fan G.Y."/>
            <person name="Tong Y."/>
            <person name="Zhang D."/>
            <person name="Mao C.L."/>
            <person name="Liu Y.L."/>
            <person name="Hao S.J."/>
            <person name="Liu W.Q."/>
            <person name="Lv M.Q."/>
            <person name="Zhang H.B."/>
            <person name="Liu Y."/>
            <person name="Hu-Tang G.R."/>
            <person name="Wang J.P."/>
            <person name="Wang J.H."/>
            <person name="Sun Y.H."/>
            <person name="Ni S.B."/>
            <person name="Chen W.B."/>
            <person name="Zhang X.C."/>
            <person name="Jiao Y.N."/>
            <person name="Eichler E.E."/>
            <person name="Li G.H."/>
            <person name="Liu X."/>
            <person name="Gao L.Z."/>
        </authorList>
    </citation>
    <scope>NUCLEOTIDE SEQUENCE [LARGE SCALE GENOMIC DNA]</scope>
    <source>
        <strain evidence="3">cv. GT1</strain>
        <tissue evidence="2">Leaf</tissue>
    </source>
</reference>
<organism evidence="2 3">
    <name type="scientific">Hevea brasiliensis</name>
    <name type="common">Para rubber tree</name>
    <name type="synonym">Siphonia brasiliensis</name>
    <dbReference type="NCBI Taxonomy" id="3981"/>
    <lineage>
        <taxon>Eukaryota</taxon>
        <taxon>Viridiplantae</taxon>
        <taxon>Streptophyta</taxon>
        <taxon>Embryophyta</taxon>
        <taxon>Tracheophyta</taxon>
        <taxon>Spermatophyta</taxon>
        <taxon>Magnoliopsida</taxon>
        <taxon>eudicotyledons</taxon>
        <taxon>Gunneridae</taxon>
        <taxon>Pentapetalae</taxon>
        <taxon>rosids</taxon>
        <taxon>fabids</taxon>
        <taxon>Malpighiales</taxon>
        <taxon>Euphorbiaceae</taxon>
        <taxon>Crotonoideae</taxon>
        <taxon>Micrandreae</taxon>
        <taxon>Hevea</taxon>
    </lineage>
</organism>
<dbReference type="Proteomes" id="UP000467840">
    <property type="component" value="Chromosome 14"/>
</dbReference>